<dbReference type="AlphaFoldDB" id="A0A151WS50"/>
<dbReference type="Proteomes" id="UP000075809">
    <property type="component" value="Unassembled WGS sequence"/>
</dbReference>
<reference evidence="1 2" key="1">
    <citation type="submission" date="2015-09" db="EMBL/GenBank/DDBJ databases">
        <title>Trachymyrmex zeteki WGS genome.</title>
        <authorList>
            <person name="Nygaard S."/>
            <person name="Hu H."/>
            <person name="Boomsma J."/>
            <person name="Zhang G."/>
        </authorList>
    </citation>
    <scope>NUCLEOTIDE SEQUENCE [LARGE SCALE GENOMIC DNA]</scope>
    <source>
        <strain evidence="1">Tzet28-1</strain>
        <tissue evidence="1">Whole body</tissue>
    </source>
</reference>
<evidence type="ECO:0000313" key="1">
    <source>
        <dbReference type="EMBL" id="KYQ50742.1"/>
    </source>
</evidence>
<sequence>LKYVARYVAYRFKVKYPTLGIETREMPATSNVDWIQFISRGKCMYPSENMLAVARAMNKQFEKYHGSNLRKTPFIFNELVDIVCNEIRSIELPREVILCLVRTRTYIRVREINRQICQLNRKKNKKKQIKKFTNNKV</sequence>
<organism evidence="1 2">
    <name type="scientific">Mycetomoellerius zeteki</name>
    <dbReference type="NCBI Taxonomy" id="64791"/>
    <lineage>
        <taxon>Eukaryota</taxon>
        <taxon>Metazoa</taxon>
        <taxon>Ecdysozoa</taxon>
        <taxon>Arthropoda</taxon>
        <taxon>Hexapoda</taxon>
        <taxon>Insecta</taxon>
        <taxon>Pterygota</taxon>
        <taxon>Neoptera</taxon>
        <taxon>Endopterygota</taxon>
        <taxon>Hymenoptera</taxon>
        <taxon>Apocrita</taxon>
        <taxon>Aculeata</taxon>
        <taxon>Formicoidea</taxon>
        <taxon>Formicidae</taxon>
        <taxon>Myrmicinae</taxon>
        <taxon>Mycetomoellerius</taxon>
    </lineage>
</organism>
<proteinExistence type="predicted"/>
<dbReference type="EMBL" id="KQ982778">
    <property type="protein sequence ID" value="KYQ50742.1"/>
    <property type="molecule type" value="Genomic_DNA"/>
</dbReference>
<name>A0A151WS50_9HYME</name>
<evidence type="ECO:0000313" key="2">
    <source>
        <dbReference type="Proteomes" id="UP000075809"/>
    </source>
</evidence>
<feature type="non-terminal residue" evidence="1">
    <location>
        <position position="1"/>
    </location>
</feature>
<gene>
    <name evidence="1" type="ORF">ALC60_10167</name>
</gene>
<accession>A0A151WS50</accession>
<protein>
    <submittedName>
        <fullName evidence="1">Uncharacterized protein</fullName>
    </submittedName>
</protein>
<dbReference type="STRING" id="64791.A0A151WS50"/>
<keyword evidence="2" id="KW-1185">Reference proteome</keyword>